<reference evidence="1" key="1">
    <citation type="journal article" date="2023" name="Mol. Biol. Evol.">
        <title>Third-Generation Sequencing Reveals the Adaptive Role of the Epigenome in Three Deep-Sea Polychaetes.</title>
        <authorList>
            <person name="Perez M."/>
            <person name="Aroh O."/>
            <person name="Sun Y."/>
            <person name="Lan Y."/>
            <person name="Juniper S.K."/>
            <person name="Young C.R."/>
            <person name="Angers B."/>
            <person name="Qian P.Y."/>
        </authorList>
    </citation>
    <scope>NUCLEOTIDE SEQUENCE</scope>
    <source>
        <strain evidence="1">P08H-3</strain>
    </source>
</reference>
<evidence type="ECO:0000313" key="1">
    <source>
        <dbReference type="EMBL" id="KAK2150023.1"/>
    </source>
</evidence>
<sequence>MEFRHDDTPIGVYFLQSNYNGHCFTRTFRHLKGRQTTFMLLRHLCML</sequence>
<proteinExistence type="predicted"/>
<dbReference type="EMBL" id="JAODUP010000427">
    <property type="protein sequence ID" value="KAK2150023.1"/>
    <property type="molecule type" value="Genomic_DNA"/>
</dbReference>
<gene>
    <name evidence="1" type="ORF">LSH36_427g04012</name>
</gene>
<accession>A0AAD9MZM0</accession>
<dbReference type="AlphaFoldDB" id="A0AAD9MZM0"/>
<dbReference type="Proteomes" id="UP001208570">
    <property type="component" value="Unassembled WGS sequence"/>
</dbReference>
<protein>
    <submittedName>
        <fullName evidence="1">Uncharacterized protein</fullName>
    </submittedName>
</protein>
<name>A0AAD9MZM0_9ANNE</name>
<evidence type="ECO:0000313" key="2">
    <source>
        <dbReference type="Proteomes" id="UP001208570"/>
    </source>
</evidence>
<keyword evidence="2" id="KW-1185">Reference proteome</keyword>
<organism evidence="1 2">
    <name type="scientific">Paralvinella palmiformis</name>
    <dbReference type="NCBI Taxonomy" id="53620"/>
    <lineage>
        <taxon>Eukaryota</taxon>
        <taxon>Metazoa</taxon>
        <taxon>Spiralia</taxon>
        <taxon>Lophotrochozoa</taxon>
        <taxon>Annelida</taxon>
        <taxon>Polychaeta</taxon>
        <taxon>Sedentaria</taxon>
        <taxon>Canalipalpata</taxon>
        <taxon>Terebellida</taxon>
        <taxon>Terebelliformia</taxon>
        <taxon>Alvinellidae</taxon>
        <taxon>Paralvinella</taxon>
    </lineage>
</organism>
<comment type="caution">
    <text evidence="1">The sequence shown here is derived from an EMBL/GenBank/DDBJ whole genome shotgun (WGS) entry which is preliminary data.</text>
</comment>